<name>A0AAD3SIM6_NEPGR</name>
<dbReference type="GO" id="GO:0005634">
    <property type="term" value="C:nucleus"/>
    <property type="evidence" value="ECO:0007669"/>
    <property type="project" value="UniProtKB-SubCell"/>
</dbReference>
<evidence type="ECO:0000256" key="9">
    <source>
        <dbReference type="RuleBase" id="RU369094"/>
    </source>
</evidence>
<reference evidence="12" key="1">
    <citation type="submission" date="2023-05" db="EMBL/GenBank/DDBJ databases">
        <title>Nepenthes gracilis genome sequencing.</title>
        <authorList>
            <person name="Fukushima K."/>
        </authorList>
    </citation>
    <scope>NUCLEOTIDE SEQUENCE</scope>
    <source>
        <strain evidence="12">SING2019-196</strain>
    </source>
</reference>
<evidence type="ECO:0000259" key="11">
    <source>
        <dbReference type="PROSITE" id="PS50884"/>
    </source>
</evidence>
<keyword evidence="4 9" id="KW-0805">Transcription regulation</keyword>
<dbReference type="Proteomes" id="UP001279734">
    <property type="component" value="Unassembled WGS sequence"/>
</dbReference>
<feature type="domain" description="Dof-type" evidence="11">
    <location>
        <begin position="72"/>
        <end position="126"/>
    </location>
</feature>
<dbReference type="EMBL" id="BSYO01000010">
    <property type="protein sequence ID" value="GMH11201.1"/>
    <property type="molecule type" value="Genomic_DNA"/>
</dbReference>
<evidence type="ECO:0000256" key="8">
    <source>
        <dbReference type="PROSITE-ProRule" id="PRU00071"/>
    </source>
</evidence>
<evidence type="ECO:0000313" key="13">
    <source>
        <dbReference type="Proteomes" id="UP001279734"/>
    </source>
</evidence>
<dbReference type="GO" id="GO:0003677">
    <property type="term" value="F:DNA binding"/>
    <property type="evidence" value="ECO:0007669"/>
    <property type="project" value="UniProtKB-UniRule"/>
</dbReference>
<keyword evidence="13" id="KW-1185">Reference proteome</keyword>
<comment type="caution">
    <text evidence="12">The sequence shown here is derived from an EMBL/GenBank/DDBJ whole genome shotgun (WGS) entry which is preliminary data.</text>
</comment>
<evidence type="ECO:0000256" key="3">
    <source>
        <dbReference type="ARBA" id="ARBA00022833"/>
    </source>
</evidence>
<dbReference type="InterPro" id="IPR003851">
    <property type="entry name" value="Znf_Dof"/>
</dbReference>
<evidence type="ECO:0000256" key="10">
    <source>
        <dbReference type="SAM" id="MobiDB-lite"/>
    </source>
</evidence>
<evidence type="ECO:0000256" key="7">
    <source>
        <dbReference type="ARBA" id="ARBA00023242"/>
    </source>
</evidence>
<dbReference type="PROSITE" id="PS01361">
    <property type="entry name" value="ZF_DOF_1"/>
    <property type="match status" value="1"/>
</dbReference>
<keyword evidence="7 8" id="KW-0539">Nucleus</keyword>
<dbReference type="PROSITE" id="PS50884">
    <property type="entry name" value="ZF_DOF_2"/>
    <property type="match status" value="1"/>
</dbReference>
<protein>
    <recommendedName>
        <fullName evidence="9">Dof zinc finger protein</fullName>
    </recommendedName>
</protein>
<comment type="function">
    <text evidence="9">Transcription factor that binds specifically to a 5'-AA[AG]G-3' consensus core sequence.</text>
</comment>
<dbReference type="AlphaFoldDB" id="A0AAD3SIM6"/>
<dbReference type="GO" id="GO:0003700">
    <property type="term" value="F:DNA-binding transcription factor activity"/>
    <property type="evidence" value="ECO:0007669"/>
    <property type="project" value="UniProtKB-UniRule"/>
</dbReference>
<evidence type="ECO:0000256" key="6">
    <source>
        <dbReference type="ARBA" id="ARBA00023163"/>
    </source>
</evidence>
<sequence>MVFSSIPLYLDPFNWQQQQQGGGNHETSHLQPSVQPTQVLGSVGGGTATSIMPNSTAERARLAKITQPEAPLKCPRCESTNTKFCYFNNYSLSQPRHFCRTCRRYWTRGGTLRNVPVGGGCRRNNKRSKNDRLKPPVTATTPTADRKQQEGLAASSSTAGSSIIELIGGHFLQPTPQLSFVDSFQHLTQLGVGKSGSNFEGMIQPEVPNFSMMDYIQPCINRYMKGYLNSQ</sequence>
<keyword evidence="2 8" id="KW-0863">Zinc-finger</keyword>
<dbReference type="InterPro" id="IPR045174">
    <property type="entry name" value="Dof"/>
</dbReference>
<dbReference type="GO" id="GO:0008270">
    <property type="term" value="F:zinc ion binding"/>
    <property type="evidence" value="ECO:0007669"/>
    <property type="project" value="UniProtKB-KW"/>
</dbReference>
<proteinExistence type="predicted"/>
<dbReference type="Pfam" id="PF02701">
    <property type="entry name" value="Zn_ribbon_Dof"/>
    <property type="match status" value="1"/>
</dbReference>
<comment type="subcellular location">
    <subcellularLocation>
        <location evidence="8 9">Nucleus</location>
    </subcellularLocation>
</comment>
<keyword evidence="3 9" id="KW-0862">Zinc</keyword>
<feature type="region of interest" description="Disordered" evidence="10">
    <location>
        <begin position="117"/>
        <end position="155"/>
    </location>
</feature>
<organism evidence="12 13">
    <name type="scientific">Nepenthes gracilis</name>
    <name type="common">Slender pitcher plant</name>
    <dbReference type="NCBI Taxonomy" id="150966"/>
    <lineage>
        <taxon>Eukaryota</taxon>
        <taxon>Viridiplantae</taxon>
        <taxon>Streptophyta</taxon>
        <taxon>Embryophyta</taxon>
        <taxon>Tracheophyta</taxon>
        <taxon>Spermatophyta</taxon>
        <taxon>Magnoliopsida</taxon>
        <taxon>eudicotyledons</taxon>
        <taxon>Gunneridae</taxon>
        <taxon>Pentapetalae</taxon>
        <taxon>Caryophyllales</taxon>
        <taxon>Nepenthaceae</taxon>
        <taxon>Nepenthes</taxon>
    </lineage>
</organism>
<evidence type="ECO:0000256" key="1">
    <source>
        <dbReference type="ARBA" id="ARBA00022723"/>
    </source>
</evidence>
<evidence type="ECO:0000256" key="2">
    <source>
        <dbReference type="ARBA" id="ARBA00022771"/>
    </source>
</evidence>
<gene>
    <name evidence="12" type="ORF">Nepgr_013042</name>
</gene>
<evidence type="ECO:0000256" key="4">
    <source>
        <dbReference type="ARBA" id="ARBA00023015"/>
    </source>
</evidence>
<evidence type="ECO:0000313" key="12">
    <source>
        <dbReference type="EMBL" id="GMH11201.1"/>
    </source>
</evidence>
<keyword evidence="1 9" id="KW-0479">Metal-binding</keyword>
<keyword evidence="5 8" id="KW-0238">DNA-binding</keyword>
<dbReference type="PANTHER" id="PTHR31992:SF351">
    <property type="entry name" value="DOF ZINC FINGER PROTEIN"/>
    <property type="match status" value="1"/>
</dbReference>
<keyword evidence="6 9" id="KW-0804">Transcription</keyword>
<dbReference type="PANTHER" id="PTHR31992">
    <property type="entry name" value="DOF ZINC FINGER PROTEIN DOF1.4-RELATED"/>
    <property type="match status" value="1"/>
</dbReference>
<accession>A0AAD3SIM6</accession>
<evidence type="ECO:0000256" key="5">
    <source>
        <dbReference type="ARBA" id="ARBA00023125"/>
    </source>
</evidence>